<evidence type="ECO:0000313" key="17">
    <source>
        <dbReference type="Proteomes" id="UP000184038"/>
    </source>
</evidence>
<dbReference type="InterPro" id="IPR001547">
    <property type="entry name" value="Glyco_hydro_5"/>
</dbReference>
<dbReference type="InterPro" id="IPR008979">
    <property type="entry name" value="Galactose-bd-like_sf"/>
</dbReference>
<dbReference type="Proteomes" id="UP000184038">
    <property type="component" value="Unassembled WGS sequence"/>
</dbReference>
<comment type="function">
    <text evidence="11">Glucosidase involved in the degradation of cellulosic biomass. Active on lichenan.</text>
</comment>
<dbReference type="InterPro" id="IPR003343">
    <property type="entry name" value="Big_2"/>
</dbReference>
<evidence type="ECO:0000256" key="10">
    <source>
        <dbReference type="ARBA" id="ARBA00023316"/>
    </source>
</evidence>
<dbReference type="Pfam" id="PF13290">
    <property type="entry name" value="CHB_HEX_C_1"/>
    <property type="match status" value="4"/>
</dbReference>
<evidence type="ECO:0000256" key="7">
    <source>
        <dbReference type="ARBA" id="ARBA00023136"/>
    </source>
</evidence>
<evidence type="ECO:0000256" key="14">
    <source>
        <dbReference type="SAM" id="SignalP"/>
    </source>
</evidence>
<gene>
    <name evidence="16" type="ORF">SAMN02746066_02663</name>
</gene>
<evidence type="ECO:0000259" key="15">
    <source>
        <dbReference type="SMART" id="SM00635"/>
    </source>
</evidence>
<evidence type="ECO:0000256" key="3">
    <source>
        <dbReference type="ARBA" id="ARBA00022692"/>
    </source>
</evidence>
<dbReference type="SUPFAM" id="SSF49373">
    <property type="entry name" value="Invasin/intimin cell-adhesion fragments"/>
    <property type="match status" value="1"/>
</dbReference>
<dbReference type="Gene3D" id="3.20.20.80">
    <property type="entry name" value="Glycosidases"/>
    <property type="match status" value="1"/>
</dbReference>
<keyword evidence="7" id="KW-0472">Membrane</keyword>
<evidence type="ECO:0000313" key="16">
    <source>
        <dbReference type="EMBL" id="SHM62855.1"/>
    </source>
</evidence>
<dbReference type="STRING" id="1120996.SAMN02746066_02663"/>
<evidence type="ECO:0000256" key="5">
    <source>
        <dbReference type="ARBA" id="ARBA00022968"/>
    </source>
</evidence>
<comment type="subcellular location">
    <subcellularLocation>
        <location evidence="1">Cell membrane</location>
        <topology evidence="1">Single-pass type II membrane protein</topology>
    </subcellularLocation>
</comment>
<dbReference type="InterPro" id="IPR059177">
    <property type="entry name" value="GH29D-like_dom"/>
</dbReference>
<dbReference type="GO" id="GO:0005576">
    <property type="term" value="C:extracellular region"/>
    <property type="evidence" value="ECO:0007669"/>
    <property type="project" value="TreeGrafter"/>
</dbReference>
<dbReference type="Gene3D" id="2.60.40.1080">
    <property type="match status" value="2"/>
</dbReference>
<evidence type="ECO:0000256" key="11">
    <source>
        <dbReference type="ARBA" id="ARBA00037126"/>
    </source>
</evidence>
<feature type="domain" description="BIG2" evidence="15">
    <location>
        <begin position="1429"/>
        <end position="1506"/>
    </location>
</feature>
<feature type="region of interest" description="Disordered" evidence="13">
    <location>
        <begin position="1367"/>
        <end position="1407"/>
    </location>
</feature>
<dbReference type="InterPro" id="IPR017853">
    <property type="entry name" value="GH"/>
</dbReference>
<dbReference type="InterPro" id="IPR050386">
    <property type="entry name" value="Glycosyl_hydrolase_5"/>
</dbReference>
<dbReference type="PANTHER" id="PTHR31297:SF34">
    <property type="entry name" value="GLUCAN 1,3-BETA-GLUCOSIDASE 2"/>
    <property type="match status" value="1"/>
</dbReference>
<evidence type="ECO:0000256" key="1">
    <source>
        <dbReference type="ARBA" id="ARBA00004401"/>
    </source>
</evidence>
<keyword evidence="5" id="KW-0735">Signal-anchor</keyword>
<dbReference type="SUPFAM" id="SSF49785">
    <property type="entry name" value="Galactose-binding domain-like"/>
    <property type="match status" value="3"/>
</dbReference>
<dbReference type="GO" id="GO:0009251">
    <property type="term" value="P:glucan catabolic process"/>
    <property type="evidence" value="ECO:0007669"/>
    <property type="project" value="TreeGrafter"/>
</dbReference>
<evidence type="ECO:0000256" key="6">
    <source>
        <dbReference type="ARBA" id="ARBA00022989"/>
    </source>
</evidence>
<accession>A0A1M7KCW9</accession>
<feature type="chain" id="PRO_5012319683" description="Exo-1,3-beta-glucanase D" evidence="14">
    <location>
        <begin position="28"/>
        <end position="1596"/>
    </location>
</feature>
<dbReference type="GO" id="GO:0005886">
    <property type="term" value="C:plasma membrane"/>
    <property type="evidence" value="ECO:0007669"/>
    <property type="project" value="UniProtKB-SubCell"/>
</dbReference>
<dbReference type="GO" id="GO:0071555">
    <property type="term" value="P:cell wall organization"/>
    <property type="evidence" value="ECO:0007669"/>
    <property type="project" value="UniProtKB-KW"/>
</dbReference>
<keyword evidence="6" id="KW-1133">Transmembrane helix</keyword>
<dbReference type="SUPFAM" id="SSF51445">
    <property type="entry name" value="(Trans)glycosidases"/>
    <property type="match status" value="1"/>
</dbReference>
<dbReference type="EMBL" id="FRCP01000013">
    <property type="protein sequence ID" value="SHM62855.1"/>
    <property type="molecule type" value="Genomic_DNA"/>
</dbReference>
<name>A0A1M7KCW9_9FIRM</name>
<keyword evidence="9" id="KW-0326">Glycosidase</keyword>
<keyword evidence="8" id="KW-0325">Glycoprotein</keyword>
<evidence type="ECO:0000256" key="2">
    <source>
        <dbReference type="ARBA" id="ARBA00022475"/>
    </source>
</evidence>
<keyword evidence="17" id="KW-1185">Reference proteome</keyword>
<feature type="signal peptide" evidence="14">
    <location>
        <begin position="1"/>
        <end position="27"/>
    </location>
</feature>
<dbReference type="PANTHER" id="PTHR31297">
    <property type="entry name" value="GLUCAN ENDO-1,6-BETA-GLUCOSIDASE B"/>
    <property type="match status" value="1"/>
</dbReference>
<dbReference type="InterPro" id="IPR008964">
    <property type="entry name" value="Invasin/intimin_cell_adhesion"/>
</dbReference>
<proteinExistence type="predicted"/>
<dbReference type="Pfam" id="PF02368">
    <property type="entry name" value="Big_2"/>
    <property type="match status" value="1"/>
</dbReference>
<dbReference type="Pfam" id="PF00150">
    <property type="entry name" value="Cellulase"/>
    <property type="match status" value="1"/>
</dbReference>
<keyword evidence="3" id="KW-0812">Transmembrane</keyword>
<feature type="compositionally biased region" description="Polar residues" evidence="13">
    <location>
        <begin position="1398"/>
        <end position="1407"/>
    </location>
</feature>
<evidence type="ECO:0000256" key="12">
    <source>
        <dbReference type="ARBA" id="ARBA00041260"/>
    </source>
</evidence>
<dbReference type="SMART" id="SM00635">
    <property type="entry name" value="BID_2"/>
    <property type="match status" value="2"/>
</dbReference>
<dbReference type="GO" id="GO:0009986">
    <property type="term" value="C:cell surface"/>
    <property type="evidence" value="ECO:0007669"/>
    <property type="project" value="TreeGrafter"/>
</dbReference>
<keyword evidence="4" id="KW-0378">Hydrolase</keyword>
<reference evidence="16 17" key="1">
    <citation type="submission" date="2016-11" db="EMBL/GenBank/DDBJ databases">
        <authorList>
            <person name="Jaros S."/>
            <person name="Januszkiewicz K."/>
            <person name="Wedrychowicz H."/>
        </authorList>
    </citation>
    <scope>NUCLEOTIDE SEQUENCE [LARGE SCALE GENOMIC DNA]</scope>
    <source>
        <strain evidence="16 17">DSM 15930</strain>
    </source>
</reference>
<feature type="domain" description="BIG2" evidence="15">
    <location>
        <begin position="1513"/>
        <end position="1593"/>
    </location>
</feature>
<protein>
    <recommendedName>
        <fullName evidence="12">Exo-1,3-beta-glucanase D</fullName>
    </recommendedName>
</protein>
<dbReference type="RefSeq" id="WP_073288476.1">
    <property type="nucleotide sequence ID" value="NZ_FRCP01000013.1"/>
</dbReference>
<sequence>MKRNKLLKRGFALLLSLAISVNTGGFANNLSGMNAVKADGIDNKITFADFELPFNGISSGNQLVSDDERQTVLKYITTSGGGSDEVTIKGMDQVPVDITDMTKLVITIKDTQGSNTIRVNVDNKGEQWSNDSTVPGEWCEIEMPLNKWGITSGQISQIKIYEWNKGTYFIDDIYFSNEDGTSKIVFQDFEKTMGINNPSSNMITAKDKKSGNTSLLYQKSEGDVQITHPVVEGVDATGKDNLIIWIKDTKGDNNFELQLTDADGGTSKSGYWTTTNAVKDQWVPIVVPMTELTADDSTLDISKIVKVKIWEYNNGDYYIDDIYFSNAIPPKMPEFSHEKGNYSEAFELILSAEIGADIYYTTDGTIPTESSALYTEAIAITTTTTIKAMAVREGESSAIATAVYVIRPNELPTKTVLHNFEQEPTVLVNAALTSEDKYTGEKSAAYVVGSSGSPNEESSFYVEADNSLDCKYYDYFVFWLKDTQGNNNVMLQFVDEDNNMTNWAWYDNAASVSGKSVKNQWTEYAIPMSQIEQKEKVDLTRIKGVRIGQWNAGVYYIDEMYFSNALAPKTPVANYNSGTYEQLTDITLTTTNTDCQIYYTTDGTQPTLDSTIYTAPFAVTKDTTVKAITARSADDFSGVATYNYRIKALPENGDVIFHTFESGGDQIQNAYGVRYALEPDAIEGGYSLKCDMYTVSGNPSEKVRSVFLKLEDEKTVDIRKSNYLTFYVKDLQGYNLPTVLLKDKFGTVVSSKVAGTTVYGEWTKCYVYLDDIDSKKELDRAYISEVGFGFNNTGIYLIDSVSFAEYVYGINNEVTTNDVVANAATDKEYVGSCTTELFAKDGATIYYTTNGKEPTKNSNLYTKAITSTKTTTIKAISVKDDVTGPISEFTYVVKPGNVVITHGAAGTYDEFAVVELVSSSGANIYYTLDGSEPDKTKLLYKKAFRVDENTTLKAVSYGLDGSVSEIGSWEYAINKKEVTPPEDNPIVVSNFLRTDGKVIRDNFGKGDEVILRGTNAGGWLVTENWQCPVDAVDLVTIVETFTERFGAKVAKELISLYQDHWWTEKDFDLAKAEGVNVLRLPITYFEMANTDGSLKEEAFERLNWFIEEAKKRDIYVMIDMHGAFGSQNGKDHSGDTTIADIGRFYGEEENIEKTIKLWEAIATRYKDEPMVCGYDLLNEPSTSGTMQYDVYDRIYRAIRAIDKNHMIFMQAIWEPTDLPDPELYGWENVVYQYHFYQWNDLNSLNSQLNFINNKVSLINEATNYNVPVFIGEFTFFANTESWKQCLEIFEREGWSYTTWTFKVSDGGEGSSWGIYTKKSNTVNIKSDSEATIRSKWSEVTTDTFTRNTEIANILKGFFEKNGTVKIPYTDNSNNNGGNSGNTPGGTTESGENEEQDNSGESNQLTVPSSVKKLQEKIKITLNAKKIYASGNKGNVAQIKATIPEGLNQVVKFSYDKTKTNEVIVTYTSENPKIATVSKTGKITAKKTGKVTIVVTTELRDGTKIATNCVVEVEKATISLVKKVTTMKASKEQTIKINCKGFKTSTITWKSSNNDIVSVGTNKGKTQVKLKAKKKGTANIIIYSSGKKVKTIKIIVK</sequence>
<evidence type="ECO:0000256" key="8">
    <source>
        <dbReference type="ARBA" id="ARBA00023180"/>
    </source>
</evidence>
<keyword evidence="14" id="KW-0732">Signal</keyword>
<dbReference type="GO" id="GO:0008422">
    <property type="term" value="F:beta-glucosidase activity"/>
    <property type="evidence" value="ECO:0007669"/>
    <property type="project" value="TreeGrafter"/>
</dbReference>
<evidence type="ECO:0000256" key="13">
    <source>
        <dbReference type="SAM" id="MobiDB-lite"/>
    </source>
</evidence>
<evidence type="ECO:0000256" key="9">
    <source>
        <dbReference type="ARBA" id="ARBA00023295"/>
    </source>
</evidence>
<dbReference type="OrthoDB" id="9802197at2"/>
<evidence type="ECO:0000256" key="4">
    <source>
        <dbReference type="ARBA" id="ARBA00022801"/>
    </source>
</evidence>
<keyword evidence="2" id="KW-1003">Cell membrane</keyword>
<keyword evidence="10" id="KW-0961">Cell wall biogenesis/degradation</keyword>
<organism evidence="16 17">
    <name type="scientific">Anaerosporobacter mobilis DSM 15930</name>
    <dbReference type="NCBI Taxonomy" id="1120996"/>
    <lineage>
        <taxon>Bacteria</taxon>
        <taxon>Bacillati</taxon>
        <taxon>Bacillota</taxon>
        <taxon>Clostridia</taxon>
        <taxon>Lachnospirales</taxon>
        <taxon>Lachnospiraceae</taxon>
        <taxon>Anaerosporobacter</taxon>
    </lineage>
</organism>
<dbReference type="Gene3D" id="2.60.120.430">
    <property type="entry name" value="Galactose-binding lectin"/>
    <property type="match status" value="2"/>
</dbReference>